<reference evidence="2 3" key="1">
    <citation type="submission" date="2018-09" db="EMBL/GenBank/DDBJ databases">
        <title>YIM 75507 draft genome.</title>
        <authorList>
            <person name="Tang S."/>
            <person name="Feng Y."/>
        </authorList>
    </citation>
    <scope>NUCLEOTIDE SEQUENCE [LARGE SCALE GENOMIC DNA]</scope>
    <source>
        <strain evidence="2 3">YIM 75507</strain>
    </source>
</reference>
<evidence type="ECO:0000313" key="2">
    <source>
        <dbReference type="EMBL" id="RJL23637.1"/>
    </source>
</evidence>
<proteinExistence type="predicted"/>
<keyword evidence="3" id="KW-1185">Reference proteome</keyword>
<name>A0A3A4A9R0_9ACTN</name>
<organism evidence="2 3">
    <name type="scientific">Bailinhaonella thermotolerans</name>
    <dbReference type="NCBI Taxonomy" id="1070861"/>
    <lineage>
        <taxon>Bacteria</taxon>
        <taxon>Bacillati</taxon>
        <taxon>Actinomycetota</taxon>
        <taxon>Actinomycetes</taxon>
        <taxon>Streptosporangiales</taxon>
        <taxon>Streptosporangiaceae</taxon>
        <taxon>Bailinhaonella</taxon>
    </lineage>
</organism>
<keyword evidence="1" id="KW-0732">Signal</keyword>
<dbReference type="RefSeq" id="WP_119930426.1">
    <property type="nucleotide sequence ID" value="NZ_QZEY01000018.1"/>
</dbReference>
<gene>
    <name evidence="2" type="ORF">D5H75_32595</name>
</gene>
<accession>A0A3A4A9R0</accession>
<protein>
    <submittedName>
        <fullName evidence="2">Uncharacterized protein</fullName>
    </submittedName>
</protein>
<comment type="caution">
    <text evidence="2">The sequence shown here is derived from an EMBL/GenBank/DDBJ whole genome shotgun (WGS) entry which is preliminary data.</text>
</comment>
<dbReference type="OrthoDB" id="9906543at2"/>
<dbReference type="Proteomes" id="UP000265768">
    <property type="component" value="Unassembled WGS sequence"/>
</dbReference>
<evidence type="ECO:0000313" key="3">
    <source>
        <dbReference type="Proteomes" id="UP000265768"/>
    </source>
</evidence>
<dbReference type="EMBL" id="QZEY01000018">
    <property type="protein sequence ID" value="RJL23637.1"/>
    <property type="molecule type" value="Genomic_DNA"/>
</dbReference>
<feature type="signal peptide" evidence="1">
    <location>
        <begin position="1"/>
        <end position="28"/>
    </location>
</feature>
<sequence>MTTVRRRIAALTALLAALTLIHAAPARAQAPGDLLVRLISVYAQDISESGHDELYLLRRGNGLVWPGEYPGISTAQNDCIVFDSSRADCPEGSNVRAAGDHNINWANLVVAPNTQLTLELWDEDLVGDDKLGSLGLTAVEGRRWDLTWAKSGEYSYRFSVAVIRSPYP</sequence>
<dbReference type="AlphaFoldDB" id="A0A3A4A9R0"/>
<evidence type="ECO:0000256" key="1">
    <source>
        <dbReference type="SAM" id="SignalP"/>
    </source>
</evidence>
<feature type="chain" id="PRO_5017472278" evidence="1">
    <location>
        <begin position="29"/>
        <end position="168"/>
    </location>
</feature>